<comment type="caution">
    <text evidence="2">The sequence shown here is derived from an EMBL/GenBank/DDBJ whole genome shotgun (WGS) entry which is preliminary data.</text>
</comment>
<evidence type="ECO:0000256" key="1">
    <source>
        <dbReference type="SAM" id="MobiDB-lite"/>
    </source>
</evidence>
<reference evidence="2" key="1">
    <citation type="submission" date="2023-07" db="EMBL/GenBank/DDBJ databases">
        <authorList>
            <consortium name="AG Swart"/>
            <person name="Singh M."/>
            <person name="Singh A."/>
            <person name="Seah K."/>
            <person name="Emmerich C."/>
        </authorList>
    </citation>
    <scope>NUCLEOTIDE SEQUENCE</scope>
    <source>
        <strain evidence="2">DP1</strain>
    </source>
</reference>
<sequence>MLAKGSSECKETLGVKETEEIKEDSQPLKCDMCDTPLMTEDSIPQEGDKNVSHLGVNIRNSRGIDLKTSPLGLNLNLTSKDSPNFSKFLTNKGKVKSTDYGKFGIDQEAYNSHLQRVFKTVTNPSHPSLETSQSNWDIQSDDIIATMRSEEESVRKWQLMKERQKTSPKCYRGVISGQQSNNVRNALKGKSLLIKIENLSEVSSNSSKEKELDIIEEEKYPEGSREDASPMKNLKDPKQELLVPQAYPNNNLTRGSCPEVVSKTKAPLPDTAAKRKFNKAMKKQAKSYCEAFNLKSLKNYDSREILKQMNPGAKPRTSLKKNVNIFES</sequence>
<dbReference type="EMBL" id="CAMPGE010006062">
    <property type="protein sequence ID" value="CAI2364907.1"/>
    <property type="molecule type" value="Genomic_DNA"/>
</dbReference>
<evidence type="ECO:0000313" key="2">
    <source>
        <dbReference type="EMBL" id="CAI2364907.1"/>
    </source>
</evidence>
<accession>A0AAD1XAM9</accession>
<protein>
    <submittedName>
        <fullName evidence="2">Uncharacterized protein</fullName>
    </submittedName>
</protein>
<organism evidence="2 3">
    <name type="scientific">Euplotes crassus</name>
    <dbReference type="NCBI Taxonomy" id="5936"/>
    <lineage>
        <taxon>Eukaryota</taxon>
        <taxon>Sar</taxon>
        <taxon>Alveolata</taxon>
        <taxon>Ciliophora</taxon>
        <taxon>Intramacronucleata</taxon>
        <taxon>Spirotrichea</taxon>
        <taxon>Hypotrichia</taxon>
        <taxon>Euplotida</taxon>
        <taxon>Euplotidae</taxon>
        <taxon>Moneuplotes</taxon>
    </lineage>
</organism>
<feature type="compositionally biased region" description="Basic and acidic residues" evidence="1">
    <location>
        <begin position="207"/>
        <end position="232"/>
    </location>
</feature>
<name>A0AAD1XAM9_EUPCR</name>
<feature type="region of interest" description="Disordered" evidence="1">
    <location>
        <begin position="206"/>
        <end position="232"/>
    </location>
</feature>
<feature type="region of interest" description="Disordered" evidence="1">
    <location>
        <begin position="1"/>
        <end position="27"/>
    </location>
</feature>
<dbReference type="AlphaFoldDB" id="A0AAD1XAM9"/>
<dbReference type="Proteomes" id="UP001295684">
    <property type="component" value="Unassembled WGS sequence"/>
</dbReference>
<proteinExistence type="predicted"/>
<feature type="compositionally biased region" description="Basic and acidic residues" evidence="1">
    <location>
        <begin position="7"/>
        <end position="26"/>
    </location>
</feature>
<keyword evidence="3" id="KW-1185">Reference proteome</keyword>
<evidence type="ECO:0000313" key="3">
    <source>
        <dbReference type="Proteomes" id="UP001295684"/>
    </source>
</evidence>
<gene>
    <name evidence="2" type="ORF">ECRASSUSDP1_LOCUS6257</name>
</gene>